<keyword evidence="6" id="KW-0968">Cytoplasmic vesicle</keyword>
<dbReference type="GO" id="GO:2000008">
    <property type="term" value="P:regulation of protein localization to cell surface"/>
    <property type="evidence" value="ECO:0007669"/>
    <property type="project" value="UniProtKB-ARBA"/>
</dbReference>
<sequence length="141" mass="15334">MARTSTLIVLIVVLSYFTTELTAKARPLSLSPTLLARLKLDEEASSISCWDSLVQLQACTGEIILFFLNGETYLGHSCCEAIRIITKQCWPTMIDTLGFTTEEGDILEGYCDKADDDSTYPPSPPSLGPNDKAIAKGTVVP</sequence>
<dbReference type="InterPro" id="IPR044711">
    <property type="entry name" value="EC11-15"/>
</dbReference>
<evidence type="ECO:0000256" key="3">
    <source>
        <dbReference type="ARBA" id="ARBA00022525"/>
    </source>
</evidence>
<reference evidence="13" key="1">
    <citation type="journal article" date="2010" name="Nat. Biotechnol.">
        <title>Draft genome sequence of the oilseed species Ricinus communis.</title>
        <authorList>
            <person name="Chan A.P."/>
            <person name="Crabtree J."/>
            <person name="Zhao Q."/>
            <person name="Lorenzi H."/>
            <person name="Orvis J."/>
            <person name="Puiu D."/>
            <person name="Melake-Berhan A."/>
            <person name="Jones K.M."/>
            <person name="Redman J."/>
            <person name="Chen G."/>
            <person name="Cahoon E.B."/>
            <person name="Gedil M."/>
            <person name="Stanke M."/>
            <person name="Haas B.J."/>
            <person name="Wortman J.R."/>
            <person name="Fraser-Liggett C.M."/>
            <person name="Ravel J."/>
            <person name="Rabinowicz P.D."/>
        </authorList>
    </citation>
    <scope>NUCLEOTIDE SEQUENCE [LARGE SCALE GENOMIC DNA]</scope>
    <source>
        <strain evidence="13">cv. Hale</strain>
    </source>
</reference>
<feature type="chain" id="PRO_5002889300" description="Prolamin-like domain-containing protein" evidence="10">
    <location>
        <begin position="24"/>
        <end position="141"/>
    </location>
</feature>
<dbReference type="GO" id="GO:0080155">
    <property type="term" value="P:regulation of double fertilization forming a zygote and endosperm"/>
    <property type="evidence" value="ECO:0007669"/>
    <property type="project" value="UniProtKB-ARBA"/>
</dbReference>
<dbReference type="STRING" id="3988.B9SE79"/>
<accession>B9SE79</accession>
<dbReference type="PANTHER" id="PTHR35293">
    <property type="entry name" value="EGG CELL-SECRETED PROTEIN 1.5"/>
    <property type="match status" value="1"/>
</dbReference>
<evidence type="ECO:0000256" key="10">
    <source>
        <dbReference type="SAM" id="SignalP"/>
    </source>
</evidence>
<feature type="region of interest" description="Disordered" evidence="9">
    <location>
        <begin position="114"/>
        <end position="141"/>
    </location>
</feature>
<evidence type="ECO:0000313" key="12">
    <source>
        <dbReference type="EMBL" id="EEF38038.1"/>
    </source>
</evidence>
<dbReference type="OrthoDB" id="776947at2759"/>
<evidence type="ECO:0000256" key="6">
    <source>
        <dbReference type="ARBA" id="ARBA00023329"/>
    </source>
</evidence>
<feature type="signal peptide" evidence="10">
    <location>
        <begin position="1"/>
        <end position="23"/>
    </location>
</feature>
<evidence type="ECO:0000259" key="11">
    <source>
        <dbReference type="Pfam" id="PF05617"/>
    </source>
</evidence>
<evidence type="ECO:0000256" key="7">
    <source>
        <dbReference type="ARBA" id="ARBA00034457"/>
    </source>
</evidence>
<comment type="subcellular location">
    <subcellularLocation>
        <location evidence="1">Cytoplasmic vesicle</location>
    </subcellularLocation>
    <subcellularLocation>
        <location evidence="2">Secreted</location>
    </subcellularLocation>
</comment>
<keyword evidence="5" id="KW-0278">Fertilization</keyword>
<dbReference type="eggNOG" id="ENOG502S3PF">
    <property type="taxonomic scope" value="Eukaryota"/>
</dbReference>
<dbReference type="KEGG" id="rcu:8283165"/>
<evidence type="ECO:0000256" key="5">
    <source>
        <dbReference type="ARBA" id="ARBA00023279"/>
    </source>
</evidence>
<organism evidence="12 13">
    <name type="scientific">Ricinus communis</name>
    <name type="common">Castor bean</name>
    <dbReference type="NCBI Taxonomy" id="3988"/>
    <lineage>
        <taxon>Eukaryota</taxon>
        <taxon>Viridiplantae</taxon>
        <taxon>Streptophyta</taxon>
        <taxon>Embryophyta</taxon>
        <taxon>Tracheophyta</taxon>
        <taxon>Spermatophyta</taxon>
        <taxon>Magnoliopsida</taxon>
        <taxon>eudicotyledons</taxon>
        <taxon>Gunneridae</taxon>
        <taxon>Pentapetalae</taxon>
        <taxon>rosids</taxon>
        <taxon>fabids</taxon>
        <taxon>Malpighiales</taxon>
        <taxon>Euphorbiaceae</taxon>
        <taxon>Acalyphoideae</taxon>
        <taxon>Acalypheae</taxon>
        <taxon>Ricinus</taxon>
    </lineage>
</organism>
<keyword evidence="13" id="KW-1185">Reference proteome</keyword>
<keyword evidence="3" id="KW-0964">Secreted</keyword>
<evidence type="ECO:0000256" key="8">
    <source>
        <dbReference type="ARBA" id="ARBA00034484"/>
    </source>
</evidence>
<proteinExistence type="inferred from homology"/>
<dbReference type="AlphaFoldDB" id="B9SE79"/>
<dbReference type="Proteomes" id="UP000008311">
    <property type="component" value="Unassembled WGS sequence"/>
</dbReference>
<dbReference type="GO" id="GO:0031410">
    <property type="term" value="C:cytoplasmic vesicle"/>
    <property type="evidence" value="ECO:0007669"/>
    <property type="project" value="UniProtKB-SubCell"/>
</dbReference>
<name>B9SE79_RICCO</name>
<dbReference type="Pfam" id="PF05617">
    <property type="entry name" value="Prolamin_like"/>
    <property type="match status" value="1"/>
</dbReference>
<dbReference type="InParanoid" id="B9SE79"/>
<evidence type="ECO:0000313" key="13">
    <source>
        <dbReference type="Proteomes" id="UP000008311"/>
    </source>
</evidence>
<protein>
    <recommendedName>
        <fullName evidence="11">Prolamin-like domain-containing protein</fullName>
    </recommendedName>
</protein>
<gene>
    <name evidence="12" type="ORF">RCOM_0959370</name>
</gene>
<dbReference type="GO" id="GO:0005576">
    <property type="term" value="C:extracellular region"/>
    <property type="evidence" value="ECO:0007669"/>
    <property type="project" value="UniProtKB-SubCell"/>
</dbReference>
<evidence type="ECO:0000256" key="2">
    <source>
        <dbReference type="ARBA" id="ARBA00004613"/>
    </source>
</evidence>
<feature type="domain" description="Prolamin-like" evidence="11">
    <location>
        <begin position="49"/>
        <end position="112"/>
    </location>
</feature>
<dbReference type="EMBL" id="EQ973935">
    <property type="protein sequence ID" value="EEF38038.1"/>
    <property type="molecule type" value="Genomic_DNA"/>
</dbReference>
<dbReference type="InterPro" id="IPR008502">
    <property type="entry name" value="Prolamin-like"/>
</dbReference>
<evidence type="ECO:0000256" key="4">
    <source>
        <dbReference type="ARBA" id="ARBA00022729"/>
    </source>
</evidence>
<dbReference type="OMA" id="YLGTGCC"/>
<comment type="function">
    <text evidence="7">Involved in the regulation of gamete interactions during the double fertilization and to prevent multiple-pollen tube attraction; mediates the redistribution of the gamete fusogen HAP2/GCS1 to the cell surface after secretion upon sperm arrival.</text>
</comment>
<dbReference type="GO" id="GO:0009567">
    <property type="term" value="P:double fertilization forming a zygote and endosperm"/>
    <property type="evidence" value="ECO:0007669"/>
    <property type="project" value="InterPro"/>
</dbReference>
<evidence type="ECO:0000256" key="9">
    <source>
        <dbReference type="SAM" id="MobiDB-lite"/>
    </source>
</evidence>
<dbReference type="PANTHER" id="PTHR35293:SF1">
    <property type="entry name" value="EGG CELL-SECRETED PROTEIN 1.5"/>
    <property type="match status" value="1"/>
</dbReference>
<comment type="similarity">
    <text evidence="8">Belongs to the plant egg cell-secreted peptide family.</text>
</comment>
<evidence type="ECO:0000256" key="1">
    <source>
        <dbReference type="ARBA" id="ARBA00004541"/>
    </source>
</evidence>
<keyword evidence="4 10" id="KW-0732">Signal</keyword>